<proteinExistence type="predicted"/>
<feature type="transmembrane region" description="Helical" evidence="1">
    <location>
        <begin position="601"/>
        <end position="623"/>
    </location>
</feature>
<feature type="transmembrane region" description="Helical" evidence="1">
    <location>
        <begin position="6"/>
        <end position="25"/>
    </location>
</feature>
<dbReference type="Proteomes" id="UP000198462">
    <property type="component" value="Unassembled WGS sequence"/>
</dbReference>
<feature type="transmembrane region" description="Helical" evidence="1">
    <location>
        <begin position="58"/>
        <end position="77"/>
    </location>
</feature>
<dbReference type="NCBIfam" id="TIGR02226">
    <property type="entry name" value="two_anch"/>
    <property type="match status" value="1"/>
</dbReference>
<sequence>MGGLSFAAPFLLAALAVLPALWLLLRQTPPPPRSARLPTLILLAEADIPPDRAKRPPWLLLLLRLLILGLVVLGLAGPEWRPELERAPPDRLALVIDNGWASADRWAEMVDAAERRIEAYETAGTRFAVIPTARLDTVTEQGPADRSDSPAAARFTDAETALSLISALRPRPWGPDRAAAAERVPPADDFLWISDGFETGGAAALRSRLEGGAILAFPAGSPVFLAAEPTSGGVAGRLAAPEDTETPALLTLRSHTGRSLQETRVPVQSGGATFRLDLGAADLREGERLSAGPSAASTFLLTGASASPRLSLVASEENRPPLETGAFYIRRAAEPVADVETMSLEEAVTRESGLIILDDVPVAQAAAEPLLARVEEGLVLVSFAGERIAENGTSLSPVALRRGARAFGGTLTWQQPMTVAGFASDGPLAGLPLDESAVIRRQLLTEPPGRDVMVWATLEDGTPLVTAERRGDGLLVLVHTAASPDWSDLPLSGLFAQIVGRLARLGSDPQAFDIASTAPWRLERQLDGHARLGPPDRAAVISPDDWASARAGPDTPPGLYRSGDLVRPLNTASALPPDFRFEDLARGGLRPAEAVETVRPLGAWLLSAALALLLLDMLVALALRGRLSLRSSSRPGMGMKASGAAVLVLASLLSFAAPLQAQPLIAPSTSAAEREADLQLAFIGGTAADDEVREGLRGLSRTLARRTAVAAGEPAAISASADDIGRYPLVYWPAYARGAMSAAEAANIRNYLSRGGLVLFDFGRPLGAGTDARTLLGALGLPPLSEATPDHVLLKSYYLLDGTQGGALWVEADTEGDSGRVSSVAIGGGDWARLWGGTATAAPSEREAALRFGVNLVMYALTGTYKADQVHTETLLDRIGRGRAD</sequence>
<keyword evidence="1" id="KW-1133">Transmembrane helix</keyword>
<feature type="domain" description="Aerotolerance regulator N-terminal" evidence="2">
    <location>
        <begin position="4"/>
        <end position="78"/>
    </location>
</feature>
<dbReference type="AlphaFoldDB" id="A0A219B789"/>
<keyword evidence="1" id="KW-0472">Membrane</keyword>
<dbReference type="Pfam" id="PF07584">
    <property type="entry name" value="BatA"/>
    <property type="match status" value="1"/>
</dbReference>
<feature type="domain" description="DUF4159" evidence="3">
    <location>
        <begin position="685"/>
        <end position="861"/>
    </location>
</feature>
<dbReference type="InterPro" id="IPR011933">
    <property type="entry name" value="Double_TM_dom"/>
</dbReference>
<dbReference type="OrthoDB" id="9773014at2"/>
<evidence type="ECO:0000256" key="1">
    <source>
        <dbReference type="SAM" id="Phobius"/>
    </source>
</evidence>
<protein>
    <submittedName>
        <fullName evidence="4">Uncharacterized protein</fullName>
    </submittedName>
</protein>
<evidence type="ECO:0000259" key="3">
    <source>
        <dbReference type="Pfam" id="PF13709"/>
    </source>
</evidence>
<gene>
    <name evidence="4" type="ORF">B5C34_12675</name>
</gene>
<dbReference type="RefSeq" id="WP_088712927.1">
    <property type="nucleotide sequence ID" value="NZ_NFZT01000001.1"/>
</dbReference>
<evidence type="ECO:0000313" key="4">
    <source>
        <dbReference type="EMBL" id="OWV34227.1"/>
    </source>
</evidence>
<dbReference type="PANTHER" id="PTHR37464">
    <property type="entry name" value="BLL2463 PROTEIN"/>
    <property type="match status" value="1"/>
</dbReference>
<feature type="transmembrane region" description="Helical" evidence="1">
    <location>
        <begin position="644"/>
        <end position="661"/>
    </location>
</feature>
<keyword evidence="1" id="KW-0812">Transmembrane</keyword>
<dbReference type="InterPro" id="IPR025297">
    <property type="entry name" value="DUF4159"/>
</dbReference>
<comment type="caution">
    <text evidence="4">The sequence shown here is derived from an EMBL/GenBank/DDBJ whole genome shotgun (WGS) entry which is preliminary data.</text>
</comment>
<dbReference type="InterPro" id="IPR024163">
    <property type="entry name" value="Aerotolerance_reg_N"/>
</dbReference>
<dbReference type="PANTHER" id="PTHR37464:SF1">
    <property type="entry name" value="BLL2463 PROTEIN"/>
    <property type="match status" value="1"/>
</dbReference>
<accession>A0A219B789</accession>
<dbReference type="Pfam" id="PF13709">
    <property type="entry name" value="DUF4159"/>
    <property type="match status" value="1"/>
</dbReference>
<dbReference type="Gene3D" id="3.40.50.12140">
    <property type="entry name" value="Domain of unknown function DUF4159"/>
    <property type="match status" value="1"/>
</dbReference>
<dbReference type="EMBL" id="NFZT01000001">
    <property type="protein sequence ID" value="OWV34227.1"/>
    <property type="molecule type" value="Genomic_DNA"/>
</dbReference>
<keyword evidence="5" id="KW-1185">Reference proteome</keyword>
<organism evidence="4 5">
    <name type="scientific">Pacificimonas flava</name>
    <dbReference type="NCBI Taxonomy" id="1234595"/>
    <lineage>
        <taxon>Bacteria</taxon>
        <taxon>Pseudomonadati</taxon>
        <taxon>Pseudomonadota</taxon>
        <taxon>Alphaproteobacteria</taxon>
        <taxon>Sphingomonadales</taxon>
        <taxon>Sphingosinicellaceae</taxon>
        <taxon>Pacificimonas</taxon>
    </lineage>
</organism>
<reference evidence="5" key="1">
    <citation type="submission" date="2017-05" db="EMBL/GenBank/DDBJ databases">
        <authorList>
            <person name="Lin X."/>
        </authorList>
    </citation>
    <scope>NUCLEOTIDE SEQUENCE [LARGE SCALE GENOMIC DNA]</scope>
    <source>
        <strain evidence="5">JLT2012</strain>
    </source>
</reference>
<evidence type="ECO:0000259" key="2">
    <source>
        <dbReference type="Pfam" id="PF07584"/>
    </source>
</evidence>
<evidence type="ECO:0000313" key="5">
    <source>
        <dbReference type="Proteomes" id="UP000198462"/>
    </source>
</evidence>
<name>A0A219B789_9SPHN</name>